<dbReference type="EMBL" id="JARGEI010000008">
    <property type="protein sequence ID" value="KAJ8727589.1"/>
    <property type="molecule type" value="Genomic_DNA"/>
</dbReference>
<evidence type="ECO:0000256" key="1">
    <source>
        <dbReference type="SAM" id="MobiDB-lite"/>
    </source>
</evidence>
<feature type="signal peptide" evidence="2">
    <location>
        <begin position="1"/>
        <end position="17"/>
    </location>
</feature>
<sequence length="1232" mass="135654">MKISVIITTMLAAQVSASFYDVFHGAVLSVQNSFGKLLSDVVADVKDTVDCTILAVEHVLALSPDATAQYYDKCGTNKTDSLNEARQDATMPQVEVTFNLPNNEEFLEKVIPAEIDEKINETLSKVLDNQKSHDNILSIEKVLDKESKQLAGVSGLVKKELEKLSNEVTSDLKNIDKQRDSQPSIDSILKEIKVLEKRELITKNATEAKEIHQIIEQVLKKLDAIEATDATENVKLEDILKELENNSNESFVGIRHQFEQWKEEESRHLNQIKSNIDEHEKISDLRHGSYGGRGSNETRSVLLIKDVKRDDIYPISETSSNNTTIIKDLLDNSTNSRMFEGKSLILVANEVASFQNETFEYSGMTDAVKTTNLYFNTERSIGNEIIHIHPLEIPTSIGSSELLGSVNQSTTSENNLDGDIPKKAVNKTALGITARTHLNKNNQATDTTTESEKPKLLATQESAVPIFSTNENNSIETMIMSNPQPGLETDDIKLNNSKIDTMKVLSSDSAKNNVTITRSVAEIEMIPASLNENNSNDTVISTTSNTVVKNISLSAKNLDNVVFSTFSTNELLSTLAAFDDIKSKDEIIISTSIHHNSTLVNNTIKPIETTSTTGNVESSTVTVIEVEESNDTKITSTTIPIVKNAPVTKNIQPIESTTASSKEESTTTMAHYNHSNEVVIAGTSLQTIKNQSKLENIQIEENRNTISNNTTIANNLSPVVEDITPKETVTAFGSQESLNTLNESIITITPLSVVENIPVTEAIELITTSKIENYSSTAITSPTPVVSTSESETIEDINTTTIFSSKEESTTESLNTAEDDVDSGISILTSTSDKTVESKLDENVAATENNEIASYKFIDTDSDSITSTPSLTEIITMTTIIDLVESTTTPTESEEPTILTTKSATILDEIKNENTDSNDSLVSTTKNTEDIQKVETTTASEEQDLSLTSKKSAINEIATTRIAFTPSDRIPKSEEDLENSPRLVANPFLRTLPLTVIESPPVTRKGITPNDLNQQYYNTNEATGVDYGYNVLKSSSDRAFQTRELLINPEMPIYDQPVVSPILRGLFKVKLQDGDENSPTSSFDAMDDQLLLSASSVGNNIEIGNIPSIPGLTNPPRKPPRIINLENPSFVPPLYPIRPPISLDDNASVTTFRPPGLTTHIPRTSEHRASYHKSPSMDYDSFFQMPPRNSEAHQRALKEALQLMANSKRSDRIINNIMKRKNKFNARTIFNG</sequence>
<evidence type="ECO:0000313" key="3">
    <source>
        <dbReference type="EMBL" id="KAJ8727589.1"/>
    </source>
</evidence>
<organism evidence="3 4">
    <name type="scientific">Mythimna separata</name>
    <name type="common">Oriental armyworm</name>
    <name type="synonym">Pseudaletia separata</name>
    <dbReference type="NCBI Taxonomy" id="271217"/>
    <lineage>
        <taxon>Eukaryota</taxon>
        <taxon>Metazoa</taxon>
        <taxon>Ecdysozoa</taxon>
        <taxon>Arthropoda</taxon>
        <taxon>Hexapoda</taxon>
        <taxon>Insecta</taxon>
        <taxon>Pterygota</taxon>
        <taxon>Neoptera</taxon>
        <taxon>Endopterygota</taxon>
        <taxon>Lepidoptera</taxon>
        <taxon>Glossata</taxon>
        <taxon>Ditrysia</taxon>
        <taxon>Noctuoidea</taxon>
        <taxon>Noctuidae</taxon>
        <taxon>Noctuinae</taxon>
        <taxon>Hadenini</taxon>
        <taxon>Mythimna</taxon>
    </lineage>
</organism>
<gene>
    <name evidence="3" type="ORF">PYW07_001708</name>
</gene>
<evidence type="ECO:0000256" key="2">
    <source>
        <dbReference type="SAM" id="SignalP"/>
    </source>
</evidence>
<accession>A0AAD7YUW2</accession>
<keyword evidence="2" id="KW-0732">Signal</keyword>
<evidence type="ECO:0000313" key="4">
    <source>
        <dbReference type="Proteomes" id="UP001231518"/>
    </source>
</evidence>
<comment type="caution">
    <text evidence="3">The sequence shown here is derived from an EMBL/GenBank/DDBJ whole genome shotgun (WGS) entry which is preliminary data.</text>
</comment>
<keyword evidence="4" id="KW-1185">Reference proteome</keyword>
<dbReference type="AlphaFoldDB" id="A0AAD7YUW2"/>
<feature type="region of interest" description="Disordered" evidence="1">
    <location>
        <begin position="1154"/>
        <end position="1173"/>
    </location>
</feature>
<protein>
    <submittedName>
        <fullName evidence="3">Uncharacterized protein</fullName>
    </submittedName>
</protein>
<reference evidence="3" key="1">
    <citation type="submission" date="2023-03" db="EMBL/GenBank/DDBJ databases">
        <title>Chromosome-level genomes of two armyworms, Mythimna separata and Mythimna loreyi, provide insights into the biosynthesis and reception of sex pheromones.</title>
        <authorList>
            <person name="Zhao H."/>
        </authorList>
    </citation>
    <scope>NUCLEOTIDE SEQUENCE</scope>
    <source>
        <strain evidence="3">BeijingLab</strain>
        <tissue evidence="3">Pupa</tissue>
    </source>
</reference>
<name>A0AAD7YUW2_MYTSE</name>
<feature type="chain" id="PRO_5042123817" evidence="2">
    <location>
        <begin position="18"/>
        <end position="1232"/>
    </location>
</feature>
<dbReference type="Proteomes" id="UP001231518">
    <property type="component" value="Chromosome 11"/>
</dbReference>
<proteinExistence type="predicted"/>